<dbReference type="PRINTS" id="PR00792">
    <property type="entry name" value="PEPSIN"/>
</dbReference>
<keyword evidence="2 4" id="KW-0064">Aspartyl protease</keyword>
<dbReference type="PANTHER" id="PTHR47966">
    <property type="entry name" value="BETA-SITE APP-CLEAVING ENZYME, ISOFORM A-RELATED"/>
    <property type="match status" value="1"/>
</dbReference>
<keyword evidence="4" id="KW-0378">Hydrolase</keyword>
<feature type="domain" description="Peptidase A1" evidence="6">
    <location>
        <begin position="80"/>
        <end position="437"/>
    </location>
</feature>
<evidence type="ECO:0000256" key="5">
    <source>
        <dbReference type="SAM" id="MobiDB-lite"/>
    </source>
</evidence>
<dbReference type="GO" id="GO:0006508">
    <property type="term" value="P:proteolysis"/>
    <property type="evidence" value="ECO:0007669"/>
    <property type="project" value="UniProtKB-KW"/>
</dbReference>
<dbReference type="GO" id="GO:0000324">
    <property type="term" value="C:fungal-type vacuole"/>
    <property type="evidence" value="ECO:0007669"/>
    <property type="project" value="TreeGrafter"/>
</dbReference>
<dbReference type="OrthoDB" id="15189at2759"/>
<dbReference type="AlphaFoldDB" id="A0A177C002"/>
<evidence type="ECO:0000256" key="1">
    <source>
        <dbReference type="ARBA" id="ARBA00007447"/>
    </source>
</evidence>
<dbReference type="SUPFAM" id="SSF50630">
    <property type="entry name" value="Acid proteases"/>
    <property type="match status" value="1"/>
</dbReference>
<dbReference type="InParanoid" id="A0A177C002"/>
<dbReference type="EMBL" id="KV441560">
    <property type="protein sequence ID" value="OAG00138.1"/>
    <property type="molecule type" value="Genomic_DNA"/>
</dbReference>
<evidence type="ECO:0000313" key="8">
    <source>
        <dbReference type="Proteomes" id="UP000077069"/>
    </source>
</evidence>
<sequence length="446" mass="47101">MALPSPGALESLGNVVPPVALPSPLDVSFPADVSSLPADLPPLATAQDANAGLPGSTPSPATVPKAAIEQPVDTLGGRVYMTNVTLAGHPYTLILDTGSSDTWIAASGFTCTSRLSHARLPQESCGFGELYDVVDSTTYNPIPGRVFGVKYSDGEYLMGEMGVEELRMGDVDGSKGGLTVRQTIGVVERGWWMGDGRSSGLMGLAFPTLASNYHDLNYTTVVGSLFETHQVPPLFSLALSRPTPQSPTAGGLLAIGGIPDVPYTPPFVRVPITPVLAHTYAFYTIPVDGFAITPPSGPATVPVANMTSSTVSGTSQRAHRQDGAAPLQMILDSGSTLLYLPDATADYLASLFSPPARYVPSSNTYITSCRAQQPRFGVVIGGTTFYINPEDMLTREGRGRCSLAVQRMEEGDAVLGDAWMKNVLVVFDLRPEGEGMGVWIAAREVY</sequence>
<dbReference type="InterPro" id="IPR033121">
    <property type="entry name" value="PEPTIDASE_A1"/>
</dbReference>
<evidence type="ECO:0000259" key="6">
    <source>
        <dbReference type="PROSITE" id="PS51767"/>
    </source>
</evidence>
<reference evidence="7 8" key="1">
    <citation type="submission" date="2016-05" db="EMBL/GenBank/DDBJ databases">
        <title>Comparative analysis of secretome profiles of manganese(II)-oxidizing ascomycete fungi.</title>
        <authorList>
            <consortium name="DOE Joint Genome Institute"/>
            <person name="Zeiner C.A."/>
            <person name="Purvine S.O."/>
            <person name="Zink E.M."/>
            <person name="Wu S."/>
            <person name="Pasa-Tolic L."/>
            <person name="Chaput D.L."/>
            <person name="Haridas S."/>
            <person name="Grigoriev I.V."/>
            <person name="Santelli C.M."/>
            <person name="Hansel C.M."/>
        </authorList>
    </citation>
    <scope>NUCLEOTIDE SEQUENCE [LARGE SCALE GENOMIC DNA]</scope>
    <source>
        <strain evidence="7 8">AP3s5-JAC2a</strain>
    </source>
</reference>
<dbReference type="Proteomes" id="UP000077069">
    <property type="component" value="Unassembled WGS sequence"/>
</dbReference>
<dbReference type="InterPro" id="IPR034164">
    <property type="entry name" value="Pepsin-like_dom"/>
</dbReference>
<evidence type="ECO:0000256" key="4">
    <source>
        <dbReference type="RuleBase" id="RU000454"/>
    </source>
</evidence>
<feature type="region of interest" description="Disordered" evidence="5">
    <location>
        <begin position="40"/>
        <end position="65"/>
    </location>
</feature>
<organism evidence="7 8">
    <name type="scientific">Paraphaeosphaeria sporulosa</name>
    <dbReference type="NCBI Taxonomy" id="1460663"/>
    <lineage>
        <taxon>Eukaryota</taxon>
        <taxon>Fungi</taxon>
        <taxon>Dikarya</taxon>
        <taxon>Ascomycota</taxon>
        <taxon>Pezizomycotina</taxon>
        <taxon>Dothideomycetes</taxon>
        <taxon>Pleosporomycetidae</taxon>
        <taxon>Pleosporales</taxon>
        <taxon>Massarineae</taxon>
        <taxon>Didymosphaeriaceae</taxon>
        <taxon>Paraphaeosphaeria</taxon>
    </lineage>
</organism>
<evidence type="ECO:0000313" key="7">
    <source>
        <dbReference type="EMBL" id="OAG00138.1"/>
    </source>
</evidence>
<dbReference type="InterPro" id="IPR001969">
    <property type="entry name" value="Aspartic_peptidase_AS"/>
</dbReference>
<feature type="active site" evidence="3">
    <location>
        <position position="332"/>
    </location>
</feature>
<dbReference type="InterPro" id="IPR001461">
    <property type="entry name" value="Aspartic_peptidase_A1"/>
</dbReference>
<dbReference type="RefSeq" id="XP_018030503.1">
    <property type="nucleotide sequence ID" value="XM_018183372.1"/>
</dbReference>
<dbReference type="GeneID" id="28766858"/>
<dbReference type="Pfam" id="PF00026">
    <property type="entry name" value="Asp"/>
    <property type="match status" value="1"/>
</dbReference>
<accession>A0A177C002</accession>
<comment type="similarity">
    <text evidence="1 4">Belongs to the peptidase A1 family.</text>
</comment>
<name>A0A177C002_9PLEO</name>
<feature type="active site" evidence="3">
    <location>
        <position position="96"/>
    </location>
</feature>
<keyword evidence="8" id="KW-1185">Reference proteome</keyword>
<protein>
    <submittedName>
        <fullName evidence="7">Acid protease</fullName>
    </submittedName>
</protein>
<gene>
    <name evidence="7" type="ORF">CC84DRAFT_1222452</name>
</gene>
<dbReference type="GO" id="GO:0004190">
    <property type="term" value="F:aspartic-type endopeptidase activity"/>
    <property type="evidence" value="ECO:0007669"/>
    <property type="project" value="UniProtKB-KW"/>
</dbReference>
<proteinExistence type="inferred from homology"/>
<dbReference type="PROSITE" id="PS51767">
    <property type="entry name" value="PEPTIDASE_A1"/>
    <property type="match status" value="1"/>
</dbReference>
<dbReference type="Gene3D" id="2.40.70.10">
    <property type="entry name" value="Acid Proteases"/>
    <property type="match status" value="2"/>
</dbReference>
<evidence type="ECO:0000256" key="3">
    <source>
        <dbReference type="PIRSR" id="PIRSR601461-1"/>
    </source>
</evidence>
<dbReference type="PANTHER" id="PTHR47966:SF47">
    <property type="entry name" value="ENDOPEPTIDASE, PUTATIVE (AFU_ORTHOLOGUE AFUA_3G01220)-RELATED"/>
    <property type="match status" value="1"/>
</dbReference>
<dbReference type="InterPro" id="IPR021109">
    <property type="entry name" value="Peptidase_aspartic_dom_sf"/>
</dbReference>
<evidence type="ECO:0000256" key="2">
    <source>
        <dbReference type="ARBA" id="ARBA00022750"/>
    </source>
</evidence>
<keyword evidence="4 7" id="KW-0645">Protease</keyword>
<dbReference type="STRING" id="1460663.A0A177C002"/>
<dbReference type="PROSITE" id="PS00141">
    <property type="entry name" value="ASP_PROTEASE"/>
    <property type="match status" value="2"/>
</dbReference>
<dbReference type="CDD" id="cd05471">
    <property type="entry name" value="pepsin_like"/>
    <property type="match status" value="1"/>
</dbReference>